<protein>
    <submittedName>
        <fullName evidence="1">Uncharacterized protein</fullName>
    </submittedName>
</protein>
<name>A0ABP6W5C5_9ACTN</name>
<dbReference type="EMBL" id="BAABCE010000005">
    <property type="protein sequence ID" value="GAA3544786.1"/>
    <property type="molecule type" value="Genomic_DNA"/>
</dbReference>
<accession>A0ABP6W5C5</accession>
<evidence type="ECO:0000313" key="2">
    <source>
        <dbReference type="Proteomes" id="UP001500707"/>
    </source>
</evidence>
<dbReference type="Proteomes" id="UP001500707">
    <property type="component" value="Unassembled WGS sequence"/>
</dbReference>
<organism evidence="1 2">
    <name type="scientific">Streptomyces osmaniensis</name>
    <dbReference type="NCBI Taxonomy" id="593134"/>
    <lineage>
        <taxon>Bacteria</taxon>
        <taxon>Bacillati</taxon>
        <taxon>Actinomycetota</taxon>
        <taxon>Actinomycetes</taxon>
        <taxon>Kitasatosporales</taxon>
        <taxon>Streptomycetaceae</taxon>
        <taxon>Streptomyces</taxon>
    </lineage>
</organism>
<reference evidence="2" key="1">
    <citation type="journal article" date="2019" name="Int. J. Syst. Evol. Microbiol.">
        <title>The Global Catalogue of Microorganisms (GCM) 10K type strain sequencing project: providing services to taxonomists for standard genome sequencing and annotation.</title>
        <authorList>
            <consortium name="The Broad Institute Genomics Platform"/>
            <consortium name="The Broad Institute Genome Sequencing Center for Infectious Disease"/>
            <person name="Wu L."/>
            <person name="Ma J."/>
        </authorList>
    </citation>
    <scope>NUCLEOTIDE SEQUENCE [LARGE SCALE GENOMIC DNA]</scope>
    <source>
        <strain evidence="2">JCM 17656</strain>
    </source>
</reference>
<gene>
    <name evidence="1" type="ORF">GCM10022295_28450</name>
</gene>
<keyword evidence="2" id="KW-1185">Reference proteome</keyword>
<evidence type="ECO:0000313" key="1">
    <source>
        <dbReference type="EMBL" id="GAA3544786.1"/>
    </source>
</evidence>
<sequence>MSVAGDEDDVGPRERVEAVVDVVRQAVAARHEAGGRPTHPHFVRHARAGGENLRRNSDIEGLGTIEHQYGDAMQAGG</sequence>
<proteinExistence type="predicted"/>
<comment type="caution">
    <text evidence="1">The sequence shown here is derived from an EMBL/GenBank/DDBJ whole genome shotgun (WGS) entry which is preliminary data.</text>
</comment>